<dbReference type="STRING" id="1108595.BKX93_17400"/>
<dbReference type="EMBL" id="CP017707">
    <property type="protein sequence ID" value="AOZ51597.1"/>
    <property type="molecule type" value="Genomic_DNA"/>
</dbReference>
<dbReference type="NCBIfam" id="TIGR03353">
    <property type="entry name" value="VI_chp_4"/>
    <property type="match status" value="1"/>
</dbReference>
<dbReference type="Pfam" id="PF05936">
    <property type="entry name" value="T6SS_VasE"/>
    <property type="match status" value="1"/>
</dbReference>
<sequence length="448" mass="50429">MLQAQRILWGEGMFLRPQHFQQHALFQEQTQASLLQLTHRHAWGVQRLALDEAALKGGLVRVDELTLLFRDGTLLQAPAHTPLPLSRDLASLPQAGVKTTLYACLAQLQPYGGNTRNGEASARPTRFHSDHREVSDLYTQALAADLSTLQLDVKLMLEEENRDGYDSIPLCQLEKDATGQWGVGREFLPPLLAIEGSTELMQMLRRLLDILLVKSQSLAGAHRERAKSVMEFGSADISSFWLLHTVNRNFARLRHLSQCQPLHPEELYMALSEFCGELQTFTTLYTLSDIPGYRHDKLHEVFPPLDLQIRELLETVVSARYKVIPLHSPRPSFHIGRLESDRLLENVDFYLSVQSDQPASHIIDNVPLKLKIGAPDDVERILNSAMRGVSLAHSAQTPSAIPVRVGNHYFALEPGSEIYSRMLQSRSVCIYIPQTLANISIELIAVFR</sequence>
<gene>
    <name evidence="1" type="ORF">BKX93_17400</name>
</gene>
<evidence type="ECO:0000313" key="2">
    <source>
        <dbReference type="Proteomes" id="UP000178776"/>
    </source>
</evidence>
<proteinExistence type="predicted"/>
<organism evidence="1 2">
    <name type="scientific">Chromobacterium vaccinii</name>
    <dbReference type="NCBI Taxonomy" id="1108595"/>
    <lineage>
        <taxon>Bacteria</taxon>
        <taxon>Pseudomonadati</taxon>
        <taxon>Pseudomonadota</taxon>
        <taxon>Betaproteobacteria</taxon>
        <taxon>Neisseriales</taxon>
        <taxon>Chromobacteriaceae</taxon>
        <taxon>Chromobacterium</taxon>
    </lineage>
</organism>
<accession>A0A1D9LK39</accession>
<dbReference type="PANTHER" id="PTHR35566">
    <property type="entry name" value="BLR3599 PROTEIN"/>
    <property type="match status" value="1"/>
</dbReference>
<protein>
    <submittedName>
        <fullName evidence="1">Type VI secretion system-associated protein</fullName>
    </submittedName>
</protein>
<dbReference type="RefSeq" id="WP_070980729.1">
    <property type="nucleotide sequence ID" value="NZ_CP017707.1"/>
</dbReference>
<name>A0A1D9LK39_9NEIS</name>
<reference evidence="1 2" key="1">
    <citation type="submission" date="2016-10" db="EMBL/GenBank/DDBJ databases">
        <title>Chromobacterium muskegensis sp. nov., an insecticidal bacterium isolated from Sphagnum bogs.</title>
        <authorList>
            <person name="Sparks M.E."/>
            <person name="Blackburn M.B."/>
            <person name="Gundersen-Rindal D.E."/>
            <person name="Mitchell A."/>
            <person name="Farrar R."/>
            <person name="Kuhar D."/>
        </authorList>
    </citation>
    <scope>NUCLEOTIDE SEQUENCE [LARGE SCALE GENOMIC DNA]</scope>
    <source>
        <strain evidence="1 2">21-1</strain>
    </source>
</reference>
<dbReference type="KEGG" id="cvc:BKX93_17400"/>
<dbReference type="AlphaFoldDB" id="A0A1D9LK39"/>
<evidence type="ECO:0000313" key="1">
    <source>
        <dbReference type="EMBL" id="AOZ51597.1"/>
    </source>
</evidence>
<dbReference type="InterPro" id="IPR010263">
    <property type="entry name" value="T6SS_TssK"/>
</dbReference>
<dbReference type="PANTHER" id="PTHR35566:SF1">
    <property type="entry name" value="TYPE VI SECRETION SYSTEM BASEPLATE COMPONENT TSSK1"/>
    <property type="match status" value="1"/>
</dbReference>
<dbReference type="Proteomes" id="UP000178776">
    <property type="component" value="Chromosome"/>
</dbReference>
<dbReference type="GeneID" id="68842981"/>